<name>A0A1L8CQW8_9PROT</name>
<gene>
    <name evidence="1" type="ORF">MMIC_P2189</name>
</gene>
<reference evidence="1 2" key="1">
    <citation type="journal article" date="2017" name="Arch. Microbiol.">
        <title>Mariprofundus micogutta sp. nov., a novel iron-oxidizing zetaproteobacterium isolated from a deep-sea hydrothermal field at the Bayonnaise knoll of the Izu-Ogasawara arc, and a description of Mariprofundales ord. nov. and Zetaproteobacteria classis nov.</title>
        <authorList>
            <person name="Makita H."/>
            <person name="Tanaka E."/>
            <person name="Mitsunobu S."/>
            <person name="Miyazaki M."/>
            <person name="Nunoura T."/>
            <person name="Uematsu K."/>
            <person name="Takaki Y."/>
            <person name="Nishi S."/>
            <person name="Shimamura S."/>
            <person name="Takai K."/>
        </authorList>
    </citation>
    <scope>NUCLEOTIDE SEQUENCE [LARGE SCALE GENOMIC DNA]</scope>
    <source>
        <strain evidence="1 2">ET2</strain>
    </source>
</reference>
<protein>
    <submittedName>
        <fullName evidence="1">Uncharacterized protein</fullName>
    </submittedName>
</protein>
<evidence type="ECO:0000313" key="1">
    <source>
        <dbReference type="EMBL" id="GAV21209.1"/>
    </source>
</evidence>
<evidence type="ECO:0000313" key="2">
    <source>
        <dbReference type="Proteomes" id="UP000231632"/>
    </source>
</evidence>
<keyword evidence="2" id="KW-1185">Reference proteome</keyword>
<accession>A0A1L8CQW8</accession>
<comment type="caution">
    <text evidence="1">The sequence shown here is derived from an EMBL/GenBank/DDBJ whole genome shotgun (WGS) entry which is preliminary data.</text>
</comment>
<dbReference type="EMBL" id="BDFD01000023">
    <property type="protein sequence ID" value="GAV21209.1"/>
    <property type="molecule type" value="Genomic_DNA"/>
</dbReference>
<proteinExistence type="predicted"/>
<dbReference type="AlphaFoldDB" id="A0A1L8CQW8"/>
<organism evidence="1 2">
    <name type="scientific">Mariprofundus micogutta</name>
    <dbReference type="NCBI Taxonomy" id="1921010"/>
    <lineage>
        <taxon>Bacteria</taxon>
        <taxon>Pseudomonadati</taxon>
        <taxon>Pseudomonadota</taxon>
        <taxon>Candidatius Mariprofundia</taxon>
        <taxon>Mariprofundales</taxon>
        <taxon>Mariprofundaceae</taxon>
        <taxon>Mariprofundus</taxon>
    </lineage>
</organism>
<sequence length="39" mass="4235">MVLRVKQHLCRCIIQAHLMSEGEDAGANSTLAICLQAPL</sequence>
<dbReference type="Proteomes" id="UP000231632">
    <property type="component" value="Unassembled WGS sequence"/>
</dbReference>
<dbReference type="STRING" id="1921010.MMIC_P2189"/>